<dbReference type="InterPro" id="IPR021459">
    <property type="entry name" value="GH101-related"/>
</dbReference>
<name>A0A098MB66_9BACL</name>
<reference evidence="1 2" key="2">
    <citation type="submission" date="2014-10" db="EMBL/GenBank/DDBJ databases">
        <title>Comparative genomics of the Paenibacillus odorifer group.</title>
        <authorList>
            <person name="Tsai Y.-C."/>
            <person name="Martin N."/>
            <person name="Korlach J."/>
            <person name="Wiedmann M."/>
        </authorList>
    </citation>
    <scope>NUCLEOTIDE SEQUENCE [LARGE SCALE GENOMIC DNA]</scope>
    <source>
        <strain evidence="1 2">DSM 18334</strain>
    </source>
</reference>
<gene>
    <name evidence="1" type="ORF">PWYN_04920</name>
</gene>
<evidence type="ECO:0000313" key="1">
    <source>
        <dbReference type="EMBL" id="KGE18782.1"/>
    </source>
</evidence>
<dbReference type="AlphaFoldDB" id="A0A098MB66"/>
<sequence>MKAWTISDDKLEVKFNPDRLILSVKDKRSNKVWEQVPLDSGLTVEKVSQDENFLRLDLQGPFAMTATIELTEQSELLVTLTADPRFSFEKIRFPASFQTPDKEHYLLQTDSQGLLLPVDDTFYLLEEQPFFYGGGGPAMAWVGVTDSRFETGYMAIFETPFDAAISLEREQGLITFSPVWLSSMGEFSYDRKVRYIFFDRGGYIAQCKRYRKYIWPKNKVLTLKENEKRFPAIAKILGAAHIYVWDKAREVSFAQELKDSGIDKALILWNANHLPYPEEGYDDRLKELGYGTGGYELFSDIHPDSHPGYANSDKIPLKRNLYPGLFEKVTARTKEGGKYSNQFGTYVCPGAIQAEMVKRVDKEVSQYPHETYFVDVYQANGLYECYHPEHRLTREQYAEAILSNYELLEDKYNTFIGAEFGADFAGSHGVYAHGMMTLQRTWYGSNIINKGTIYYYGDWKDNARPSIMLGTRTATDTYLKYSINEYTRVPLYELVYHDAIVTSWRWEDGNHHNPDIWWKKDLFNILYGTAPLWSIDQERWASFKVTFQESYNKICPWLQQICYDELVSHRFISADHTIQETQFSSGKRAVVNFGETSYIYEGEVIEPHGFITFHPPLYNLE</sequence>
<accession>A0A098MB66</accession>
<evidence type="ECO:0000313" key="2">
    <source>
        <dbReference type="Proteomes" id="UP000029734"/>
    </source>
</evidence>
<dbReference type="Proteomes" id="UP000029734">
    <property type="component" value="Unassembled WGS sequence"/>
</dbReference>
<proteinExistence type="predicted"/>
<organism evidence="1 2">
    <name type="scientific">Paenibacillus wynnii</name>
    <dbReference type="NCBI Taxonomy" id="268407"/>
    <lineage>
        <taxon>Bacteria</taxon>
        <taxon>Bacillati</taxon>
        <taxon>Bacillota</taxon>
        <taxon>Bacilli</taxon>
        <taxon>Bacillales</taxon>
        <taxon>Paenibacillaceae</taxon>
        <taxon>Paenibacillus</taxon>
    </lineage>
</organism>
<dbReference type="RefSeq" id="WP_036649032.1">
    <property type="nucleotide sequence ID" value="NZ_JQCR01000002.1"/>
</dbReference>
<protein>
    <submittedName>
        <fullName evidence="1">Uncharacterized protein</fullName>
    </submittedName>
</protein>
<dbReference type="eggNOG" id="ENOG502Z8EC">
    <property type="taxonomic scope" value="Bacteria"/>
</dbReference>
<dbReference type="Pfam" id="PF11308">
    <property type="entry name" value="Glyco_hydro_129"/>
    <property type="match status" value="1"/>
</dbReference>
<dbReference type="STRING" id="268407.PWYN_04920"/>
<reference evidence="1 2" key="1">
    <citation type="submission" date="2014-08" db="EMBL/GenBank/DDBJ databases">
        <authorList>
            <person name="den Bakker H.C."/>
        </authorList>
    </citation>
    <scope>NUCLEOTIDE SEQUENCE [LARGE SCALE GENOMIC DNA]</scope>
    <source>
        <strain evidence="1 2">DSM 18334</strain>
    </source>
</reference>
<dbReference type="EMBL" id="JQCR01000002">
    <property type="protein sequence ID" value="KGE18782.1"/>
    <property type="molecule type" value="Genomic_DNA"/>
</dbReference>
<keyword evidence="2" id="KW-1185">Reference proteome</keyword>
<dbReference type="OrthoDB" id="2496946at2"/>
<comment type="caution">
    <text evidence="1">The sequence shown here is derived from an EMBL/GenBank/DDBJ whole genome shotgun (WGS) entry which is preliminary data.</text>
</comment>